<dbReference type="GO" id="GO:0009253">
    <property type="term" value="P:peptidoglycan catabolic process"/>
    <property type="evidence" value="ECO:0007669"/>
    <property type="project" value="InterPro"/>
</dbReference>
<dbReference type="SUPFAM" id="SSF53187">
    <property type="entry name" value="Zn-dependent exopeptidases"/>
    <property type="match status" value="1"/>
</dbReference>
<dbReference type="GO" id="GO:0008745">
    <property type="term" value="F:N-acetylmuramoyl-L-alanine amidase activity"/>
    <property type="evidence" value="ECO:0007669"/>
    <property type="project" value="InterPro"/>
</dbReference>
<protein>
    <submittedName>
        <fullName evidence="3">N-acetylmuramoyl-L-alanine amidase</fullName>
    </submittedName>
</protein>
<feature type="domain" description="SPOR" evidence="2">
    <location>
        <begin position="185"/>
        <end position="263"/>
    </location>
</feature>
<evidence type="ECO:0000313" key="3">
    <source>
        <dbReference type="EMBL" id="TCT18802.1"/>
    </source>
</evidence>
<dbReference type="PANTHER" id="PTHR30404:SF0">
    <property type="entry name" value="N-ACETYLMURAMOYL-L-ALANINE AMIDASE AMIC"/>
    <property type="match status" value="1"/>
</dbReference>
<comment type="caution">
    <text evidence="3">The sequence shown here is derived from an EMBL/GenBank/DDBJ whole genome shotgun (WGS) entry which is preliminary data.</text>
</comment>
<dbReference type="RefSeq" id="WP_132372671.1">
    <property type="nucleotide sequence ID" value="NZ_SMAN01000021.1"/>
</dbReference>
<dbReference type="AlphaFoldDB" id="A0A4V2V0V5"/>
<dbReference type="OrthoDB" id="9763643at2"/>
<dbReference type="Gene3D" id="3.30.70.1070">
    <property type="entry name" value="Sporulation related repeat"/>
    <property type="match status" value="1"/>
</dbReference>
<dbReference type="Gene3D" id="3.40.630.40">
    <property type="entry name" value="Zn-dependent exopeptidases"/>
    <property type="match status" value="1"/>
</dbReference>
<reference evidence="3 4" key="1">
    <citation type="submission" date="2019-03" db="EMBL/GenBank/DDBJ databases">
        <title>Genomic Encyclopedia of Type Strains, Phase IV (KMG-IV): sequencing the most valuable type-strain genomes for metagenomic binning, comparative biology and taxonomic classification.</title>
        <authorList>
            <person name="Goeker M."/>
        </authorList>
    </citation>
    <scope>NUCLEOTIDE SEQUENCE [LARGE SCALE GENOMIC DNA]</scope>
    <source>
        <strain evidence="3 4">DSM 25894</strain>
    </source>
</reference>
<dbReference type="SMART" id="SM00646">
    <property type="entry name" value="Ami_3"/>
    <property type="match status" value="1"/>
</dbReference>
<accession>A0A4V2V0V5</accession>
<keyword evidence="1" id="KW-0378">Hydrolase</keyword>
<dbReference type="GO" id="GO:0042834">
    <property type="term" value="F:peptidoglycan binding"/>
    <property type="evidence" value="ECO:0007669"/>
    <property type="project" value="InterPro"/>
</dbReference>
<evidence type="ECO:0000313" key="4">
    <source>
        <dbReference type="Proteomes" id="UP000294650"/>
    </source>
</evidence>
<sequence length="265" mass="29865">MVKIYLDPGHGGNDPGAIGNGLYEKDVNLTIALKTRNILTDEYEGHDIRMSRTSDVTKSLDARTDEANAWGADYYLSIHINAGGGTGFESYIYNGSYPGKQETDRLRNIIHNTIMQHVDFQDRGKKEANFHVLRETVMPASLTENGFIDNPNDAEKLKSDTFLNRIARGHAEGLAQAFNLPRKEQLDGVFYRVIAGSFLVRENAEEQQNKLQQKGYDSFVDIFDQDGTRYFRVVAGSFTDRANAEIRETALKEDGFDSFITTYKN</sequence>
<dbReference type="EMBL" id="SMAN01000021">
    <property type="protein sequence ID" value="TCT18802.1"/>
    <property type="molecule type" value="Genomic_DNA"/>
</dbReference>
<evidence type="ECO:0000256" key="1">
    <source>
        <dbReference type="ARBA" id="ARBA00022801"/>
    </source>
</evidence>
<dbReference type="GO" id="GO:0030288">
    <property type="term" value="C:outer membrane-bounded periplasmic space"/>
    <property type="evidence" value="ECO:0007669"/>
    <property type="project" value="TreeGrafter"/>
</dbReference>
<evidence type="ECO:0000259" key="2">
    <source>
        <dbReference type="PROSITE" id="PS51724"/>
    </source>
</evidence>
<proteinExistence type="predicted"/>
<dbReference type="CDD" id="cd02696">
    <property type="entry name" value="MurNAc-LAA"/>
    <property type="match status" value="1"/>
</dbReference>
<dbReference type="InterPro" id="IPR036680">
    <property type="entry name" value="SPOR-like_sf"/>
</dbReference>
<dbReference type="Pfam" id="PF01520">
    <property type="entry name" value="Amidase_3"/>
    <property type="match status" value="1"/>
</dbReference>
<name>A0A4V2V0V5_9BACI</name>
<dbReference type="InterPro" id="IPR002508">
    <property type="entry name" value="MurNAc-LAA_cat"/>
</dbReference>
<gene>
    <name evidence="3" type="ORF">EDD68_12158</name>
</gene>
<dbReference type="InterPro" id="IPR050695">
    <property type="entry name" value="N-acetylmuramoyl_amidase_3"/>
</dbReference>
<dbReference type="PANTHER" id="PTHR30404">
    <property type="entry name" value="N-ACETYLMURAMOYL-L-ALANINE AMIDASE"/>
    <property type="match status" value="1"/>
</dbReference>
<dbReference type="Pfam" id="PF05036">
    <property type="entry name" value="SPOR"/>
    <property type="match status" value="1"/>
</dbReference>
<organism evidence="3 4">
    <name type="scientific">Melghiribacillus thermohalophilus</name>
    <dbReference type="NCBI Taxonomy" id="1324956"/>
    <lineage>
        <taxon>Bacteria</taxon>
        <taxon>Bacillati</taxon>
        <taxon>Bacillota</taxon>
        <taxon>Bacilli</taxon>
        <taxon>Bacillales</taxon>
        <taxon>Bacillaceae</taxon>
        <taxon>Melghiribacillus</taxon>
    </lineage>
</organism>
<dbReference type="InterPro" id="IPR007730">
    <property type="entry name" value="SPOR-like_dom"/>
</dbReference>
<keyword evidence="4" id="KW-1185">Reference proteome</keyword>
<dbReference type="SUPFAM" id="SSF110997">
    <property type="entry name" value="Sporulation related repeat"/>
    <property type="match status" value="1"/>
</dbReference>
<dbReference type="Proteomes" id="UP000294650">
    <property type="component" value="Unassembled WGS sequence"/>
</dbReference>
<dbReference type="PROSITE" id="PS51724">
    <property type="entry name" value="SPOR"/>
    <property type="match status" value="1"/>
</dbReference>